<dbReference type="OrthoDB" id="186585at2"/>
<evidence type="ECO:0000256" key="2">
    <source>
        <dbReference type="ARBA" id="ARBA00023015"/>
    </source>
</evidence>
<dbReference type="SUPFAM" id="SSF100950">
    <property type="entry name" value="NagB/RpiA/CoA transferase-like"/>
    <property type="match status" value="1"/>
</dbReference>
<dbReference type="AlphaFoldDB" id="A0A2V1K6N2"/>
<organism evidence="6 7">
    <name type="scientific">Ancrocorticia populi</name>
    <dbReference type="NCBI Taxonomy" id="2175228"/>
    <lineage>
        <taxon>Bacteria</taxon>
        <taxon>Bacillati</taxon>
        <taxon>Actinomycetota</taxon>
        <taxon>Actinomycetes</taxon>
        <taxon>Actinomycetales</taxon>
        <taxon>Actinomycetaceae</taxon>
        <taxon>Ancrocorticia</taxon>
    </lineage>
</organism>
<evidence type="ECO:0000313" key="7">
    <source>
        <dbReference type="Proteomes" id="UP000245283"/>
    </source>
</evidence>
<dbReference type="InterPro" id="IPR051054">
    <property type="entry name" value="SorC_transcr_regulators"/>
</dbReference>
<evidence type="ECO:0000313" key="6">
    <source>
        <dbReference type="EMBL" id="PWF27116.1"/>
    </source>
</evidence>
<protein>
    <submittedName>
        <fullName evidence="6">Transcriptional regulator</fullName>
    </submittedName>
</protein>
<dbReference type="Pfam" id="PF04198">
    <property type="entry name" value="Sugar-bind"/>
    <property type="match status" value="1"/>
</dbReference>
<accession>A0A2V1K6N2</accession>
<reference evidence="7" key="1">
    <citation type="submission" date="2018-05" db="EMBL/GenBank/DDBJ databases">
        <authorList>
            <person name="Li Y."/>
        </authorList>
    </citation>
    <scope>NUCLEOTIDE SEQUENCE [LARGE SCALE GENOMIC DNA]</scope>
    <source>
        <strain evidence="7">sk1b4</strain>
    </source>
</reference>
<dbReference type="InterPro" id="IPR036388">
    <property type="entry name" value="WH-like_DNA-bd_sf"/>
</dbReference>
<evidence type="ECO:0000256" key="4">
    <source>
        <dbReference type="ARBA" id="ARBA00023163"/>
    </source>
</evidence>
<dbReference type="EMBL" id="QETB01000001">
    <property type="protein sequence ID" value="PWF27116.1"/>
    <property type="molecule type" value="Genomic_DNA"/>
</dbReference>
<feature type="domain" description="Sugar-binding" evidence="5">
    <location>
        <begin position="60"/>
        <end position="314"/>
    </location>
</feature>
<sequence length="319" mass="34269">MKPDDTERREAVMKVCQLFYVRGLNHQQISEEIGFSRWKVSRLLEVGRTEGFVQFRVQDPYSRDGELEAELLRRYSLEEAVVVRDRRTLSQTIREVCAHAAQLMAQIRPTPEVVGVSWGNTMAEVAAQLPDGWADSPTVVQLNGGVATLGRVPSAAQTIVNVAKRARGEALVLPCPAIVGSAELASALGQDSSVASVLAQGRRASVALFSLGALRADSVLVESGCLTRADVTWLRGQGGVGDVLGHFINGVGDIVDKGWEARTIGLPADELKQVDTSIAVAVGLQKSAITRAALIGGYSNILITSQSTAREVLRERDPS</sequence>
<keyword evidence="4" id="KW-0804">Transcription</keyword>
<evidence type="ECO:0000256" key="3">
    <source>
        <dbReference type="ARBA" id="ARBA00023125"/>
    </source>
</evidence>
<dbReference type="GO" id="GO:0030246">
    <property type="term" value="F:carbohydrate binding"/>
    <property type="evidence" value="ECO:0007669"/>
    <property type="project" value="InterPro"/>
</dbReference>
<evidence type="ECO:0000259" key="5">
    <source>
        <dbReference type="Pfam" id="PF04198"/>
    </source>
</evidence>
<keyword evidence="3" id="KW-0238">DNA-binding</keyword>
<evidence type="ECO:0000256" key="1">
    <source>
        <dbReference type="ARBA" id="ARBA00010466"/>
    </source>
</evidence>
<name>A0A2V1K6N2_9ACTO</name>
<comment type="similarity">
    <text evidence="1">Belongs to the SorC transcriptional regulatory family.</text>
</comment>
<dbReference type="Gene3D" id="3.40.50.1360">
    <property type="match status" value="1"/>
</dbReference>
<dbReference type="GO" id="GO:0003677">
    <property type="term" value="F:DNA binding"/>
    <property type="evidence" value="ECO:0007669"/>
    <property type="project" value="UniProtKB-KW"/>
</dbReference>
<dbReference type="Gene3D" id="1.10.10.10">
    <property type="entry name" value="Winged helix-like DNA-binding domain superfamily/Winged helix DNA-binding domain"/>
    <property type="match status" value="1"/>
</dbReference>
<gene>
    <name evidence="6" type="ORF">DD236_01545</name>
</gene>
<dbReference type="Proteomes" id="UP000245283">
    <property type="component" value="Unassembled WGS sequence"/>
</dbReference>
<dbReference type="InterPro" id="IPR007324">
    <property type="entry name" value="Sugar-bd_dom_put"/>
</dbReference>
<keyword evidence="7" id="KW-1185">Reference proteome</keyword>
<keyword evidence="2" id="KW-0805">Transcription regulation</keyword>
<proteinExistence type="inferred from homology"/>
<dbReference type="PANTHER" id="PTHR34294:SF1">
    <property type="entry name" value="TRANSCRIPTIONAL REGULATOR LSRR"/>
    <property type="match status" value="1"/>
</dbReference>
<dbReference type="RefSeq" id="WP_109092615.1">
    <property type="nucleotide sequence ID" value="NZ_JBQDFL010000008.1"/>
</dbReference>
<comment type="caution">
    <text evidence="6">The sequence shown here is derived from an EMBL/GenBank/DDBJ whole genome shotgun (WGS) entry which is preliminary data.</text>
</comment>
<dbReference type="InterPro" id="IPR037171">
    <property type="entry name" value="NagB/RpiA_transferase-like"/>
</dbReference>
<dbReference type="PANTHER" id="PTHR34294">
    <property type="entry name" value="TRANSCRIPTIONAL REGULATOR-RELATED"/>
    <property type="match status" value="1"/>
</dbReference>